<evidence type="ECO:0000256" key="2">
    <source>
        <dbReference type="SAM" id="SignalP"/>
    </source>
</evidence>
<feature type="signal peptide" evidence="2">
    <location>
        <begin position="1"/>
        <end position="18"/>
    </location>
</feature>
<keyword evidence="3" id="KW-1185">Reference proteome</keyword>
<evidence type="ECO:0000313" key="4">
    <source>
        <dbReference type="WBParaSite" id="SPAL_0001644800.1"/>
    </source>
</evidence>
<feature type="compositionally biased region" description="Basic and acidic residues" evidence="1">
    <location>
        <begin position="387"/>
        <end position="402"/>
    </location>
</feature>
<keyword evidence="2" id="KW-0732">Signal</keyword>
<accession>A0A0N5CF10</accession>
<proteinExistence type="predicted"/>
<reference evidence="4" key="1">
    <citation type="submission" date="2017-02" db="UniProtKB">
        <authorList>
            <consortium name="WormBaseParasite"/>
        </authorList>
    </citation>
    <scope>IDENTIFICATION</scope>
</reference>
<feature type="region of interest" description="Disordered" evidence="1">
    <location>
        <begin position="364"/>
        <end position="402"/>
    </location>
</feature>
<protein>
    <submittedName>
        <fullName evidence="4">ZP domain-containing protein</fullName>
    </submittedName>
</protein>
<evidence type="ECO:0000313" key="3">
    <source>
        <dbReference type="Proteomes" id="UP000046392"/>
    </source>
</evidence>
<dbReference type="WBParaSite" id="SPAL_0001644800.1">
    <property type="protein sequence ID" value="SPAL_0001644800.1"/>
    <property type="gene ID" value="SPAL_0001644800"/>
</dbReference>
<dbReference type="Proteomes" id="UP000046392">
    <property type="component" value="Unplaced"/>
</dbReference>
<dbReference type="AlphaFoldDB" id="A0A0N5CF10"/>
<name>A0A0N5CF10_STREA</name>
<sequence length="514" mass="59002">MFSKILLLLSIKFLSTYGDGTYSDRDDGTIFIQGLVDDKRQTFQTINMKDRQERLSEPIEIGNYRFEHLRVIEADIDLAPEEASTILFEFRNNVKESGLSFSMHYRQRCRSKKDFGYISPVTPMCNFFVCEAGFFYSDPVIKGNDIYNGTKPIDYAFYLTYKSPSNNGFVMYRIPYNDFWFPMTYIPSTNWASGNKFVKNIIPDYVKDTAVEPVNIKNYYKTIAYGPVWPVVNGDRSFTATTLNQRETGPTDFKYELVKDDTLTPIFGMEIGENPKDLDTCIDQNGEKMDDRPEASYFIYYYNPTIVHDGKPLMKKYSIGDEIHPGGALLYYRKNCKVFDDFGPYSGQKHKFPKCVRKINENYKLPTRTNPPPVEETVKTNPPPVEETVKTDPPPVEKDVETEPHPIEKDLLIDPKEGDVFSINEMYPKKKNVLIGCAKDLGKIGDLQKVDVVHTEEDPENNSVCEDNADNEFGQNKLSVKFINDFANNTQIVCTYKTPSGVTFTIKKNVAYRE</sequence>
<feature type="chain" id="PRO_5005895772" evidence="2">
    <location>
        <begin position="19"/>
        <end position="514"/>
    </location>
</feature>
<evidence type="ECO:0000256" key="1">
    <source>
        <dbReference type="SAM" id="MobiDB-lite"/>
    </source>
</evidence>
<organism evidence="3 4">
    <name type="scientific">Strongyloides papillosus</name>
    <name type="common">Intestinal threadworm</name>
    <dbReference type="NCBI Taxonomy" id="174720"/>
    <lineage>
        <taxon>Eukaryota</taxon>
        <taxon>Metazoa</taxon>
        <taxon>Ecdysozoa</taxon>
        <taxon>Nematoda</taxon>
        <taxon>Chromadorea</taxon>
        <taxon>Rhabditida</taxon>
        <taxon>Tylenchina</taxon>
        <taxon>Panagrolaimomorpha</taxon>
        <taxon>Strongyloidoidea</taxon>
        <taxon>Strongyloididae</taxon>
        <taxon>Strongyloides</taxon>
    </lineage>
</organism>